<evidence type="ECO:0000256" key="1">
    <source>
        <dbReference type="SAM" id="Phobius"/>
    </source>
</evidence>
<name>A0AA47ENK2_9CLOT</name>
<proteinExistence type="predicted"/>
<keyword evidence="1" id="KW-1133">Transmembrane helix</keyword>
<dbReference type="PANTHER" id="PTHR30383">
    <property type="entry name" value="THIOESTERASE 1/PROTEASE 1/LYSOPHOSPHOLIPASE L1"/>
    <property type="match status" value="1"/>
</dbReference>
<dbReference type="EMBL" id="CP086239">
    <property type="protein sequence ID" value="WAG62629.1"/>
    <property type="molecule type" value="Genomic_DNA"/>
</dbReference>
<feature type="domain" description="SGNH hydrolase-type esterase" evidence="2">
    <location>
        <begin position="64"/>
        <end position="218"/>
    </location>
</feature>
<keyword evidence="1" id="KW-0812">Transmembrane</keyword>
<dbReference type="InterPro" id="IPR013830">
    <property type="entry name" value="SGNH_hydro"/>
</dbReference>
<gene>
    <name evidence="3" type="ORF">LL038_10500</name>
</gene>
<dbReference type="RefSeq" id="WP_216125409.1">
    <property type="nucleotide sequence ID" value="NZ_CP086239.1"/>
</dbReference>
<reference evidence="3" key="1">
    <citation type="submission" date="2021-11" db="EMBL/GenBank/DDBJ databases">
        <title>Clostridia strains as spoilage organisms.</title>
        <authorList>
            <person name="Wambui J."/>
            <person name="Stevens M.J.A."/>
            <person name="Stephan R."/>
        </authorList>
    </citation>
    <scope>NUCLEOTIDE SEQUENCE</scope>
    <source>
        <strain evidence="3">CF009</strain>
    </source>
</reference>
<organism evidence="3 4">
    <name type="scientific">Clostridium estertheticum</name>
    <dbReference type="NCBI Taxonomy" id="238834"/>
    <lineage>
        <taxon>Bacteria</taxon>
        <taxon>Bacillati</taxon>
        <taxon>Bacillota</taxon>
        <taxon>Clostridia</taxon>
        <taxon>Eubacteriales</taxon>
        <taxon>Clostridiaceae</taxon>
        <taxon>Clostridium</taxon>
    </lineage>
</organism>
<feature type="transmembrane region" description="Helical" evidence="1">
    <location>
        <begin position="7"/>
        <end position="26"/>
    </location>
</feature>
<protein>
    <submittedName>
        <fullName evidence="3">GDSL-type esterase/lipase family protein</fullName>
    </submittedName>
</protein>
<keyword evidence="1" id="KW-0472">Membrane</keyword>
<evidence type="ECO:0000313" key="4">
    <source>
        <dbReference type="Proteomes" id="UP001164733"/>
    </source>
</evidence>
<dbReference type="Pfam" id="PF13472">
    <property type="entry name" value="Lipase_GDSL_2"/>
    <property type="match status" value="1"/>
</dbReference>
<dbReference type="InterPro" id="IPR051532">
    <property type="entry name" value="Ester_Hydrolysis_Enzymes"/>
</dbReference>
<evidence type="ECO:0000259" key="2">
    <source>
        <dbReference type="Pfam" id="PF13472"/>
    </source>
</evidence>
<sequence length="230" mass="26776">MKNKSKIVIYLFICCLSVVIISYVKFRLINSTNPVSNDHIYNSQYKQQEKMFNALKPKNEYIIFLGDSLTSRGKWMHRFPNIKAVNKGIGGNTTTDVINRLDKIIILNPKKIFLMVGANDLTKNVKKSTTINNYEMIIKTLKNKIPNTQIYIQSVLPMNSKLMKINNKDILILNQEIKNLADKYKIYYIDINSYLIEDNQLPTRYSVDGIHLNDKAYEVWVNIIKKYINS</sequence>
<dbReference type="AlphaFoldDB" id="A0AA47ENK2"/>
<evidence type="ECO:0000313" key="3">
    <source>
        <dbReference type="EMBL" id="WAG62629.1"/>
    </source>
</evidence>
<accession>A0AA47ENK2</accession>
<dbReference type="Proteomes" id="UP001164733">
    <property type="component" value="Chromosome"/>
</dbReference>